<feature type="domain" description="K+ potassium transporter C-terminal" evidence="14">
    <location>
        <begin position="494"/>
        <end position="641"/>
    </location>
</feature>
<dbReference type="InterPro" id="IPR023051">
    <property type="entry name" value="Kup"/>
</dbReference>
<keyword evidence="11 12" id="KW-0472">Membrane</keyword>
<evidence type="ECO:0000256" key="2">
    <source>
        <dbReference type="ARBA" id="ARBA00007019"/>
    </source>
</evidence>
<dbReference type="KEGG" id="otr:OTERR_24540"/>
<sequence length="642" mass="69109">MSAAGSPSAKASPNPSPASHGASSPLAALSLAALGVVYGDIGTSPLYSVKEVFAGNHAIPLTEANVLGSLSLFLWALIIIVSFKYVAFIMRADNRGEGGIMALIALASRRDGTEHPMRRKSILIIGIFGAAMFYGDGVITPAISVLSAVEGLEVATPAFTPYILPITLVVLTLLFFVQRRGTATVGIAFGPVMVAWFVALAAIGLYNIERNPSILLAINPWYGLEFLWVNKAMALVAMGNIVLAVTGAEALYADMGHFGRRPIRLAWYGLVLPSLALNYAGQGALLLVDPSTVSNPFFKAAPSWALYPLVGLSTVATVIASQAVISGAFSITRQAMQLGFVPRMEVQHTSEKEQGQIYLPGINWGIFLAVVVLVLGFKSSNNLAAAYGIAVTGNMVTTSILATIVAAQVWGWGWTRAIALFACFLAVELIFLAANILKIPDGGWFPLVAGAGVFFLMTTWKRGRQLLSDRLKGENLNLEMFIDSISAGAPTRVPGTAVFMNADPHAVPHALLHNLMHNKVLHERIVIVTVQIFDVPFVPEIDRVEVHTLKENFWRVVVQYGFKDEPDIPAALAMCADAGLGFEMLETSFFLGRETLIPRLGSEMAFWREKLFIAMFRNAGSATSFFKIPSNRVVELGTQVVL</sequence>
<dbReference type="GO" id="GO:0015293">
    <property type="term" value="F:symporter activity"/>
    <property type="evidence" value="ECO:0007669"/>
    <property type="project" value="UniProtKB-UniRule"/>
</dbReference>
<evidence type="ECO:0000259" key="13">
    <source>
        <dbReference type="Pfam" id="PF02705"/>
    </source>
</evidence>
<keyword evidence="8 12" id="KW-0630">Potassium</keyword>
<protein>
    <recommendedName>
        <fullName evidence="12">Probable potassium transport system protein Kup</fullName>
    </recommendedName>
</protein>
<evidence type="ECO:0000256" key="3">
    <source>
        <dbReference type="ARBA" id="ARBA00022448"/>
    </source>
</evidence>
<gene>
    <name evidence="12 15" type="primary">kup</name>
    <name evidence="15" type="ORF">OTERR_24540</name>
</gene>
<keyword evidence="4 12" id="KW-1003">Cell membrane</keyword>
<dbReference type="HAMAP" id="MF_01522">
    <property type="entry name" value="Kup"/>
    <property type="match status" value="1"/>
</dbReference>
<reference evidence="15 16" key="1">
    <citation type="submission" date="2017-07" db="EMBL/GenBank/DDBJ databases">
        <title>Complete genome sequence of Oryzomicrobium terrae TPP412.</title>
        <authorList>
            <person name="Chiu L.-W."/>
            <person name="Lo K.-J."/>
            <person name="Tsai Y.-M."/>
            <person name="Lin S.-S."/>
            <person name="Kuo C.-H."/>
            <person name="Liu C.-T."/>
        </authorList>
    </citation>
    <scope>NUCLEOTIDE SEQUENCE [LARGE SCALE GENOMIC DNA]</scope>
    <source>
        <strain evidence="15 16">TPP412</strain>
    </source>
</reference>
<evidence type="ECO:0000256" key="11">
    <source>
        <dbReference type="ARBA" id="ARBA00023136"/>
    </source>
</evidence>
<keyword evidence="16" id="KW-1185">Reference proteome</keyword>
<dbReference type="Proteomes" id="UP000323671">
    <property type="component" value="Chromosome"/>
</dbReference>
<organism evidence="15 16">
    <name type="scientific">Oryzomicrobium terrae</name>
    <dbReference type="NCBI Taxonomy" id="1735038"/>
    <lineage>
        <taxon>Bacteria</taxon>
        <taxon>Pseudomonadati</taxon>
        <taxon>Pseudomonadota</taxon>
        <taxon>Betaproteobacteria</taxon>
        <taxon>Rhodocyclales</taxon>
        <taxon>Rhodocyclaceae</taxon>
        <taxon>Oryzomicrobium</taxon>
    </lineage>
</organism>
<accession>A0A5C1EAJ8</accession>
<dbReference type="EMBL" id="CP022579">
    <property type="protein sequence ID" value="QEL65930.1"/>
    <property type="molecule type" value="Genomic_DNA"/>
</dbReference>
<comment type="function">
    <text evidence="12">Transport of potassium into the cell. Likely operates as a K(+):H(+) symporter.</text>
</comment>
<evidence type="ECO:0000256" key="1">
    <source>
        <dbReference type="ARBA" id="ARBA00004141"/>
    </source>
</evidence>
<dbReference type="GO" id="GO:0015079">
    <property type="term" value="F:potassium ion transmembrane transporter activity"/>
    <property type="evidence" value="ECO:0007669"/>
    <property type="project" value="UniProtKB-UniRule"/>
</dbReference>
<evidence type="ECO:0000256" key="12">
    <source>
        <dbReference type="HAMAP-Rule" id="MF_01522"/>
    </source>
</evidence>
<keyword evidence="7 12" id="KW-0769">Symport</keyword>
<dbReference type="GO" id="GO:0005886">
    <property type="term" value="C:plasma membrane"/>
    <property type="evidence" value="ECO:0007669"/>
    <property type="project" value="UniProtKB-SubCell"/>
</dbReference>
<comment type="catalytic activity">
    <reaction evidence="12">
        <text>K(+)(in) + H(+)(in) = K(+)(out) + H(+)(out)</text>
        <dbReference type="Rhea" id="RHEA:28490"/>
        <dbReference type="ChEBI" id="CHEBI:15378"/>
        <dbReference type="ChEBI" id="CHEBI:29103"/>
    </reaction>
</comment>
<evidence type="ECO:0000256" key="5">
    <source>
        <dbReference type="ARBA" id="ARBA00022538"/>
    </source>
</evidence>
<evidence type="ECO:0000256" key="8">
    <source>
        <dbReference type="ARBA" id="ARBA00022958"/>
    </source>
</evidence>
<keyword evidence="5 12" id="KW-0633">Potassium transport</keyword>
<evidence type="ECO:0000313" key="15">
    <source>
        <dbReference type="EMBL" id="QEL65930.1"/>
    </source>
</evidence>
<feature type="transmembrane region" description="Helical" evidence="12">
    <location>
        <begin position="357"/>
        <end position="377"/>
    </location>
</feature>
<evidence type="ECO:0000256" key="9">
    <source>
        <dbReference type="ARBA" id="ARBA00022989"/>
    </source>
</evidence>
<evidence type="ECO:0000256" key="7">
    <source>
        <dbReference type="ARBA" id="ARBA00022847"/>
    </source>
</evidence>
<feature type="transmembrane region" description="Helical" evidence="12">
    <location>
        <begin position="184"/>
        <end position="208"/>
    </location>
</feature>
<feature type="transmembrane region" description="Helical" evidence="12">
    <location>
        <begin position="443"/>
        <end position="460"/>
    </location>
</feature>
<dbReference type="PANTHER" id="PTHR30540">
    <property type="entry name" value="OSMOTIC STRESS POTASSIUM TRANSPORTER"/>
    <property type="match status" value="1"/>
</dbReference>
<keyword evidence="9 12" id="KW-1133">Transmembrane helix</keyword>
<dbReference type="PANTHER" id="PTHR30540:SF79">
    <property type="entry name" value="LOW AFFINITY POTASSIUM TRANSPORT SYSTEM PROTEIN KUP"/>
    <property type="match status" value="1"/>
</dbReference>
<evidence type="ECO:0000256" key="10">
    <source>
        <dbReference type="ARBA" id="ARBA00023065"/>
    </source>
</evidence>
<dbReference type="AlphaFoldDB" id="A0A5C1EAJ8"/>
<feature type="transmembrane region" description="Helical" evidence="12">
    <location>
        <begin position="158"/>
        <end position="177"/>
    </location>
</feature>
<dbReference type="RefSeq" id="WP_149425964.1">
    <property type="nucleotide sequence ID" value="NZ_CP022579.1"/>
</dbReference>
<keyword evidence="6 12" id="KW-0812">Transmembrane</keyword>
<feature type="domain" description="K+ potassium transporter integral membrane" evidence="13">
    <location>
        <begin position="30"/>
        <end position="483"/>
    </location>
</feature>
<feature type="transmembrane region" description="Helical" evidence="12">
    <location>
        <begin position="228"/>
        <end position="253"/>
    </location>
</feature>
<feature type="transmembrane region" description="Helical" evidence="12">
    <location>
        <begin position="383"/>
        <end position="405"/>
    </location>
</feature>
<feature type="transmembrane region" description="Helical" evidence="12">
    <location>
        <begin position="265"/>
        <end position="285"/>
    </location>
</feature>
<evidence type="ECO:0000256" key="4">
    <source>
        <dbReference type="ARBA" id="ARBA00022475"/>
    </source>
</evidence>
<feature type="transmembrane region" description="Helical" evidence="12">
    <location>
        <begin position="305"/>
        <end position="329"/>
    </location>
</feature>
<feature type="transmembrane region" description="Helical" evidence="12">
    <location>
        <begin position="417"/>
        <end position="437"/>
    </location>
</feature>
<evidence type="ECO:0000313" key="16">
    <source>
        <dbReference type="Proteomes" id="UP000323671"/>
    </source>
</evidence>
<name>A0A5C1EAJ8_9RHOO</name>
<dbReference type="Pfam" id="PF02705">
    <property type="entry name" value="K_trans"/>
    <property type="match status" value="1"/>
</dbReference>
<keyword evidence="3 12" id="KW-0813">Transport</keyword>
<evidence type="ECO:0000256" key="6">
    <source>
        <dbReference type="ARBA" id="ARBA00022692"/>
    </source>
</evidence>
<comment type="subcellular location">
    <subcellularLocation>
        <location evidence="12">Cell membrane</location>
        <topology evidence="12">Multi-pass membrane protein</topology>
    </subcellularLocation>
    <subcellularLocation>
        <location evidence="1">Membrane</location>
        <topology evidence="1">Multi-pass membrane protein</topology>
    </subcellularLocation>
</comment>
<dbReference type="InterPro" id="IPR003855">
    <property type="entry name" value="K+_transporter"/>
</dbReference>
<proteinExistence type="inferred from homology"/>
<evidence type="ECO:0000259" key="14">
    <source>
        <dbReference type="Pfam" id="PF22776"/>
    </source>
</evidence>
<keyword evidence="10 12" id="KW-0406">Ion transport</keyword>
<dbReference type="InterPro" id="IPR053951">
    <property type="entry name" value="K_trans_N"/>
</dbReference>
<feature type="transmembrane region" description="Helical" evidence="12">
    <location>
        <begin position="66"/>
        <end position="87"/>
    </location>
</feature>
<dbReference type="InterPro" id="IPR053952">
    <property type="entry name" value="K_trans_C"/>
</dbReference>
<dbReference type="Pfam" id="PF22776">
    <property type="entry name" value="K_trans_C"/>
    <property type="match status" value="1"/>
</dbReference>
<comment type="similarity">
    <text evidence="2 12">Belongs to the HAK/KUP transporter (TC 2.A.72) family.</text>
</comment>
<feature type="transmembrane region" description="Helical" evidence="12">
    <location>
        <begin position="122"/>
        <end position="146"/>
    </location>
</feature>